<comment type="caution">
    <text evidence="2">The sequence shown here is derived from an EMBL/GenBank/DDBJ whole genome shotgun (WGS) entry which is preliminary data.</text>
</comment>
<dbReference type="EMBL" id="JANPWB010000003">
    <property type="protein sequence ID" value="KAJ1197867.1"/>
    <property type="molecule type" value="Genomic_DNA"/>
</dbReference>
<accession>A0AAV7VCK8</accession>
<feature type="region of interest" description="Disordered" evidence="1">
    <location>
        <begin position="284"/>
        <end position="334"/>
    </location>
</feature>
<dbReference type="InterPro" id="IPR035979">
    <property type="entry name" value="RBD_domain_sf"/>
</dbReference>
<proteinExistence type="predicted"/>
<dbReference type="PANTHER" id="PTHR12484">
    <property type="entry name" value="B-LYMPHOCYTE ANTIGEN-RELATED"/>
    <property type="match status" value="1"/>
</dbReference>
<feature type="compositionally biased region" description="Low complexity" evidence="1">
    <location>
        <begin position="465"/>
        <end position="479"/>
    </location>
</feature>
<dbReference type="Gene3D" id="3.30.70.330">
    <property type="match status" value="1"/>
</dbReference>
<dbReference type="InterPro" id="IPR012677">
    <property type="entry name" value="Nucleotide-bd_a/b_plait_sf"/>
</dbReference>
<feature type="region of interest" description="Disordered" evidence="1">
    <location>
        <begin position="426"/>
        <end position="506"/>
    </location>
</feature>
<evidence type="ECO:0000256" key="1">
    <source>
        <dbReference type="SAM" id="MobiDB-lite"/>
    </source>
</evidence>
<feature type="compositionally biased region" description="Basic and acidic residues" evidence="1">
    <location>
        <begin position="452"/>
        <end position="464"/>
    </location>
</feature>
<dbReference type="GO" id="GO:0003676">
    <property type="term" value="F:nucleic acid binding"/>
    <property type="evidence" value="ECO:0007669"/>
    <property type="project" value="InterPro"/>
</dbReference>
<organism evidence="2 3">
    <name type="scientific">Pleurodeles waltl</name>
    <name type="common">Iberian ribbed newt</name>
    <dbReference type="NCBI Taxonomy" id="8319"/>
    <lineage>
        <taxon>Eukaryota</taxon>
        <taxon>Metazoa</taxon>
        <taxon>Chordata</taxon>
        <taxon>Craniata</taxon>
        <taxon>Vertebrata</taxon>
        <taxon>Euteleostomi</taxon>
        <taxon>Amphibia</taxon>
        <taxon>Batrachia</taxon>
        <taxon>Caudata</taxon>
        <taxon>Salamandroidea</taxon>
        <taxon>Salamandridae</taxon>
        <taxon>Pleurodelinae</taxon>
        <taxon>Pleurodeles</taxon>
    </lineage>
</organism>
<dbReference type="PANTHER" id="PTHR12484:SF1">
    <property type="entry name" value="A-KINASE ANCHOR PROTEIN 17B"/>
    <property type="match status" value="1"/>
</dbReference>
<dbReference type="Pfam" id="PF25015">
    <property type="entry name" value="RBD_AKAP-17A"/>
    <property type="match status" value="1"/>
</dbReference>
<evidence type="ECO:0008006" key="4">
    <source>
        <dbReference type="Google" id="ProtNLM"/>
    </source>
</evidence>
<gene>
    <name evidence="2" type="ORF">NDU88_001712</name>
</gene>
<feature type="compositionally biased region" description="Basic and acidic residues" evidence="1">
    <location>
        <begin position="284"/>
        <end position="327"/>
    </location>
</feature>
<dbReference type="InterPro" id="IPR056852">
    <property type="entry name" value="AK17A/B"/>
</dbReference>
<reference evidence="2" key="1">
    <citation type="journal article" date="2022" name="bioRxiv">
        <title>Sequencing and chromosome-scale assembly of the giantPleurodeles waltlgenome.</title>
        <authorList>
            <person name="Brown T."/>
            <person name="Elewa A."/>
            <person name="Iarovenko S."/>
            <person name="Subramanian E."/>
            <person name="Araus A.J."/>
            <person name="Petzold A."/>
            <person name="Susuki M."/>
            <person name="Suzuki K.-i.T."/>
            <person name="Hayashi T."/>
            <person name="Toyoda A."/>
            <person name="Oliveira C."/>
            <person name="Osipova E."/>
            <person name="Leigh N.D."/>
            <person name="Simon A."/>
            <person name="Yun M.H."/>
        </authorList>
    </citation>
    <scope>NUCLEOTIDE SEQUENCE</scope>
    <source>
        <strain evidence="2">20211129_DDA</strain>
        <tissue evidence="2">Liver</tissue>
    </source>
</reference>
<dbReference type="Proteomes" id="UP001066276">
    <property type="component" value="Chromosome 2_1"/>
</dbReference>
<evidence type="ECO:0000313" key="2">
    <source>
        <dbReference type="EMBL" id="KAJ1197867.1"/>
    </source>
</evidence>
<dbReference type="AlphaFoldDB" id="A0AAV7VCK8"/>
<protein>
    <recommendedName>
        <fullName evidence="4">A-kinase anchor protein 17B</fullName>
    </recommendedName>
</protein>
<name>A0AAV7VCK8_PLEWA</name>
<feature type="compositionally biased region" description="Basic and acidic residues" evidence="1">
    <location>
        <begin position="485"/>
        <end position="495"/>
    </location>
</feature>
<keyword evidence="3" id="KW-1185">Reference proteome</keyword>
<dbReference type="SUPFAM" id="SSF54928">
    <property type="entry name" value="RNA-binding domain, RBD"/>
    <property type="match status" value="1"/>
</dbReference>
<sequence length="805" mass="91909">MAPDIVYETSDEIELCATQSLYLTPVQRLTIRVMLPESQDALTFSNQDIIDQLKQAVSPDQFSNIRISESAKEFILLEGEAETKGLAQAFLAKLHGSGIKFDGLTEDLRVEVTEDQIHFPSKQSWEASLQATKELKETEEFREGQKQDIPSSLHVRGLPCQWFLSADSNGGKPSMEVLKKVFETFGTVKNIDIPMLESRGEEVSGEGCDSATSGLLDTFEAFIQYGDSKSLVKATESLRGMQLMFKGEDGKGVPCKMKVMVDTTNHFSEEVTNQRNLEKLKLLEKQQNEENKEEKDERKGNDEERNAHEEPQETEKEWEAEQEKGPEETASAAVCQPDVEDLWLDGTAEWEERKLVLAQRRVESMKLLTTLLEKVQEYVILDNFSKELLLNITVDQDSCQSTKVKSVKKAERISEIVLSDELDWEENSEIHSPTEGNDSIYKGEAWEEEKEDAEKRDESKEDKSYLSISSSVSPYDLSITTSSEETERQSPERILARAGQRKRSYRSGSLQMAMYKNNHQTETEASGGNWHSYSGCGSVATNEAVCYKKPKIYETDEFIHYLLNYYEYPAYARVCLEQNNTESDAWWQRVVFNNGSGFQISLMNLCGQPYSRMTAAPSTKQQPPKLKNKWRYTVPNSEHLLARNSCPTLTKDLHMKQVHAKNKLACVKQRNTPFKKPNVKPLGSCKAWQKKTPMSYQQADEASELKDLLEKISSDSEYFSEELENFERKPKRVCTEDCKVECKKVPIKKQTICPKRRRISMFPNTGIEHFRSSTVAKDRSPSLMFLNPRLQGSGMQEARRRVKFE</sequence>
<evidence type="ECO:0000313" key="3">
    <source>
        <dbReference type="Proteomes" id="UP001066276"/>
    </source>
</evidence>